<accession>Q9A7K8</accession>
<proteinExistence type="predicted"/>
<dbReference type="EnsemblBacteria" id="AAK23690">
    <property type="protein sequence ID" value="AAK23690"/>
    <property type="gene ID" value="CC_1714"/>
</dbReference>
<dbReference type="EMBL" id="AE005673">
    <property type="protein sequence ID" value="AAK23690.1"/>
    <property type="molecule type" value="Genomic_DNA"/>
</dbReference>
<dbReference type="KEGG" id="ccr:CC_1714"/>
<organism evidence="2 3">
    <name type="scientific">Caulobacter vibrioides (strain ATCC 19089 / CIP 103742 / CB 15)</name>
    <name type="common">Caulobacter crescentus</name>
    <dbReference type="NCBI Taxonomy" id="190650"/>
    <lineage>
        <taxon>Bacteria</taxon>
        <taxon>Pseudomonadati</taxon>
        <taxon>Pseudomonadota</taxon>
        <taxon>Alphaproteobacteria</taxon>
        <taxon>Caulobacterales</taxon>
        <taxon>Caulobacteraceae</taxon>
        <taxon>Caulobacter</taxon>
    </lineage>
</organism>
<evidence type="ECO:0000256" key="1">
    <source>
        <dbReference type="SAM" id="MobiDB-lite"/>
    </source>
</evidence>
<dbReference type="AlphaFoldDB" id="Q9A7K8"/>
<reference evidence="2 3" key="1">
    <citation type="journal article" date="2001" name="Proc. Natl. Acad. Sci. U.S.A.">
        <title>Complete genome sequence of Caulobacter crescentus.</title>
        <authorList>
            <person name="Nierman W.C."/>
            <person name="Feldblyum T.V."/>
            <person name="Laub M.T."/>
            <person name="Paulsen I.T."/>
            <person name="Nelson K.E."/>
            <person name="Eisen J.A."/>
            <person name="Heidelberg J.F."/>
            <person name="Alley M.R."/>
            <person name="Ohta N."/>
            <person name="Maddock J.R."/>
            <person name="Potocka I."/>
            <person name="Nelson W.C."/>
            <person name="Newton A."/>
            <person name="Stephens C."/>
            <person name="Phadke N.D."/>
            <person name="Ely B."/>
            <person name="DeBoy R.T."/>
            <person name="Dodson R.J."/>
            <person name="Durkin A.S."/>
            <person name="Gwinn M.L."/>
            <person name="Haft D.H."/>
            <person name="Kolonay J.F."/>
            <person name="Smit J."/>
            <person name="Craven M.B."/>
            <person name="Khouri H."/>
            <person name="Shetty J."/>
            <person name="Berry K."/>
            <person name="Utterback T."/>
            <person name="Tran K."/>
            <person name="Wolf A."/>
            <person name="Vamathevan J."/>
            <person name="Ermolaeva M."/>
            <person name="White O."/>
            <person name="Salzberg S.L."/>
            <person name="Venter J.C."/>
            <person name="Shapiro L."/>
            <person name="Fraser C.M."/>
        </authorList>
    </citation>
    <scope>NUCLEOTIDE SEQUENCE [LARGE SCALE GENOMIC DNA]</scope>
    <source>
        <strain evidence="3">ATCC 19089 / CB15</strain>
    </source>
</reference>
<keyword evidence="3" id="KW-1185">Reference proteome</keyword>
<dbReference type="Proteomes" id="UP000001816">
    <property type="component" value="Chromosome"/>
</dbReference>
<evidence type="ECO:0000313" key="2">
    <source>
        <dbReference type="EMBL" id="AAK23690.1"/>
    </source>
</evidence>
<sequence length="136" mass="14244">MPGPRYIRSGLGVRTWPPCRHSKVSGFDLDPGVRRGGRGLKPVSSRKPRRGYPGPRGVTKRCARGPLSPGSTLRFGRDDTGGSVCFGPITSVIPATRAGMTGLLAWAIGAGEGGVTPHPALGATFSRKGRRTISIP</sequence>
<name>Q9A7K8_CAUVC</name>
<evidence type="ECO:0000313" key="3">
    <source>
        <dbReference type="Proteomes" id="UP000001816"/>
    </source>
</evidence>
<feature type="region of interest" description="Disordered" evidence="1">
    <location>
        <begin position="27"/>
        <end position="74"/>
    </location>
</feature>
<protein>
    <submittedName>
        <fullName evidence="2">Uncharacterized protein</fullName>
    </submittedName>
</protein>
<gene>
    <name evidence="2" type="ordered locus">CC_1714</name>
</gene>
<dbReference type="BioCyc" id="CAULO:CC1714-MONOMER"/>
<dbReference type="PIR" id="F87461">
    <property type="entry name" value="F87461"/>
</dbReference>
<dbReference type="HOGENOM" id="CLU_1871684_0_0_5"/>